<evidence type="ECO:0000256" key="5">
    <source>
        <dbReference type="ARBA" id="ARBA00023136"/>
    </source>
</evidence>
<keyword evidence="4 6" id="KW-1133">Transmembrane helix</keyword>
<dbReference type="InterPro" id="IPR029151">
    <property type="entry name" value="Sensor-like_sf"/>
</dbReference>
<dbReference type="InterPro" id="IPR043128">
    <property type="entry name" value="Rev_trsase/Diguanyl_cyclase"/>
</dbReference>
<dbReference type="Gene3D" id="3.30.450.20">
    <property type="entry name" value="PAS domain"/>
    <property type="match status" value="2"/>
</dbReference>
<dbReference type="SMART" id="SM00267">
    <property type="entry name" value="GGDEF"/>
    <property type="match status" value="1"/>
</dbReference>
<dbReference type="CDD" id="cd01949">
    <property type="entry name" value="GGDEF"/>
    <property type="match status" value="1"/>
</dbReference>
<name>A0AB73T8G1_9FIRM</name>
<keyword evidence="10" id="KW-1185">Reference proteome</keyword>
<accession>A0AB73T8G1</accession>
<comment type="subcellular location">
    <subcellularLocation>
        <location evidence="1">Cell membrane</location>
        <topology evidence="1">Multi-pass membrane protein</topology>
    </subcellularLocation>
</comment>
<feature type="transmembrane region" description="Helical" evidence="6">
    <location>
        <begin position="12"/>
        <end position="30"/>
    </location>
</feature>
<dbReference type="PANTHER" id="PTHR46663">
    <property type="entry name" value="DIGUANYLATE CYCLASE DGCT-RELATED"/>
    <property type="match status" value="1"/>
</dbReference>
<dbReference type="CDD" id="cd12912">
    <property type="entry name" value="PDC2_MCP_like"/>
    <property type="match status" value="1"/>
</dbReference>
<dbReference type="PROSITE" id="PS50887">
    <property type="entry name" value="GGDEF"/>
    <property type="match status" value="1"/>
</dbReference>
<proteinExistence type="predicted"/>
<evidence type="ECO:0000256" key="6">
    <source>
        <dbReference type="SAM" id="Phobius"/>
    </source>
</evidence>
<evidence type="ECO:0000259" key="8">
    <source>
        <dbReference type="PROSITE" id="PS50887"/>
    </source>
</evidence>
<dbReference type="EMBL" id="QGGY01000002">
    <property type="protein sequence ID" value="PWJ78270.1"/>
    <property type="molecule type" value="Genomic_DNA"/>
</dbReference>
<dbReference type="Proteomes" id="UP000245412">
    <property type="component" value="Unassembled WGS sequence"/>
</dbReference>
<evidence type="ECO:0000256" key="1">
    <source>
        <dbReference type="ARBA" id="ARBA00004651"/>
    </source>
</evidence>
<dbReference type="AlphaFoldDB" id="A0AB73T8G1"/>
<dbReference type="PROSITE" id="PS50113">
    <property type="entry name" value="PAC"/>
    <property type="match status" value="1"/>
</dbReference>
<dbReference type="Pfam" id="PF00990">
    <property type="entry name" value="GGDEF"/>
    <property type="match status" value="1"/>
</dbReference>
<organism evidence="9 10">
    <name type="scientific">Murimonas intestini</name>
    <dbReference type="NCBI Taxonomy" id="1337051"/>
    <lineage>
        <taxon>Bacteria</taxon>
        <taxon>Bacillati</taxon>
        <taxon>Bacillota</taxon>
        <taxon>Clostridia</taxon>
        <taxon>Lachnospirales</taxon>
        <taxon>Lachnospiraceae</taxon>
        <taxon>Murimonas</taxon>
    </lineage>
</organism>
<reference evidence="9 10" key="1">
    <citation type="submission" date="2018-05" db="EMBL/GenBank/DDBJ databases">
        <authorList>
            <person name="Goeker M."/>
            <person name="Huntemann M."/>
            <person name="Clum A."/>
            <person name="Pillay M."/>
            <person name="Palaniappan K."/>
            <person name="Varghese N."/>
            <person name="Mikhailova N."/>
            <person name="Stamatis D."/>
            <person name="Reddy T."/>
            <person name="Daum C."/>
            <person name="Shapiro N."/>
            <person name="Ivanova N."/>
            <person name="Kyrpides N."/>
            <person name="Woyke T."/>
        </authorList>
    </citation>
    <scope>NUCLEOTIDE SEQUENCE [LARGE SCALE GENOMIC DNA]</scope>
    <source>
        <strain evidence="9 10">DSM 26524</strain>
    </source>
</reference>
<dbReference type="Gene3D" id="3.30.70.270">
    <property type="match status" value="1"/>
</dbReference>
<evidence type="ECO:0000259" key="7">
    <source>
        <dbReference type="PROSITE" id="PS50113"/>
    </source>
</evidence>
<evidence type="ECO:0000256" key="2">
    <source>
        <dbReference type="ARBA" id="ARBA00022475"/>
    </source>
</evidence>
<keyword evidence="2" id="KW-1003">Cell membrane</keyword>
<dbReference type="SUPFAM" id="SSF55073">
    <property type="entry name" value="Nucleotide cyclase"/>
    <property type="match status" value="1"/>
</dbReference>
<sequence>MKVLGKVEKFKVILVAGLVVIFILASFFDFSNRGGRQVLKIAREHLQDVADQAAYGLDEKLEDGLRKIEYTAGMISSLGGGQHQGDAQVIMDQMMKSSRFDSAVLLDKDWNVKYEAGDDRICDCSIRDVIGSDVSGTKSGISAVYHLEEDNEDVICIYSPVYGEDGTSEGVLAGIVLTKTLVDLMDFSGFGGRSYSYVIQSDGKIIMQTGHEESLMSSRDYYEFLGASDRMGISLEDLKSAVAERKSGVFSVKYGNQERIVCYVPSTINDWYIITAVSSDVVKGSRDSLNMNAFQLLLKTVLALAVLMAFLGFWMWKAQKLILESKKELESSSRKLELALQHTDTGIFEYNIPEDTIHVLTLEFCGMKVLQETIKEPSRTLREKGIISEAGEKTLEELLRKIREGQEQGTAELLVPEMTGKENWLRVSVAQTYDGHDKQTEAIGTIENITEEKAIEKRYAQEEKFRQAMLSETLSVWAVNLTERKLLSYTRGKKDCMPGLKSIVYDKKLIEGMCRLAHPKDKERVSGLLDAENLISMYREGIGEIKEEFRLRMPGETNYIWVESTVNLLTEPGSEDIVAFSYTKNIDATKKKELALLYESERDQLTGLYNRTAAMRMIDDRLSAEEDNRGAEGTILLNGFALSGLLMMDLDGFKEVNDKLGHQAGDELLRAVADVLMGIFRENDVVARLGGDEFVAFVHRVPSEKTVELMGQRVCAAIEEMSGARELEVPLSISIGIAFSPKHGRNFEILYKKADMAMYEAKNNGKSRTMIYKEKM</sequence>
<dbReference type="InterPro" id="IPR052163">
    <property type="entry name" value="DGC-Regulatory_Protein"/>
</dbReference>
<gene>
    <name evidence="9" type="ORF">C7383_102406</name>
</gene>
<dbReference type="InterPro" id="IPR029787">
    <property type="entry name" value="Nucleotide_cyclase"/>
</dbReference>
<dbReference type="RefSeq" id="WP_109625196.1">
    <property type="nucleotide sequence ID" value="NZ_JANKBI010000005.1"/>
</dbReference>
<protein>
    <submittedName>
        <fullName evidence="9">Diguanylate cyclase (GGDEF)-like protein</fullName>
    </submittedName>
</protein>
<dbReference type="GO" id="GO:0005886">
    <property type="term" value="C:plasma membrane"/>
    <property type="evidence" value="ECO:0007669"/>
    <property type="project" value="UniProtKB-SubCell"/>
</dbReference>
<dbReference type="InterPro" id="IPR000700">
    <property type="entry name" value="PAS-assoc_C"/>
</dbReference>
<keyword evidence="3 6" id="KW-0812">Transmembrane</keyword>
<evidence type="ECO:0000313" key="10">
    <source>
        <dbReference type="Proteomes" id="UP000245412"/>
    </source>
</evidence>
<evidence type="ECO:0000313" key="9">
    <source>
        <dbReference type="EMBL" id="PWJ78270.1"/>
    </source>
</evidence>
<dbReference type="NCBIfam" id="TIGR00254">
    <property type="entry name" value="GGDEF"/>
    <property type="match status" value="1"/>
</dbReference>
<feature type="domain" description="PAC" evidence="7">
    <location>
        <begin position="409"/>
        <end position="461"/>
    </location>
</feature>
<dbReference type="Pfam" id="PF02743">
    <property type="entry name" value="dCache_1"/>
    <property type="match status" value="1"/>
</dbReference>
<dbReference type="PANTHER" id="PTHR46663:SF4">
    <property type="entry name" value="DIGUANYLATE CYCLASE DGCT-RELATED"/>
    <property type="match status" value="1"/>
</dbReference>
<dbReference type="InterPro" id="IPR033479">
    <property type="entry name" value="dCache_1"/>
</dbReference>
<evidence type="ECO:0000256" key="3">
    <source>
        <dbReference type="ARBA" id="ARBA00022692"/>
    </source>
</evidence>
<dbReference type="SUPFAM" id="SSF103190">
    <property type="entry name" value="Sensory domain-like"/>
    <property type="match status" value="1"/>
</dbReference>
<keyword evidence="5 6" id="KW-0472">Membrane</keyword>
<dbReference type="InterPro" id="IPR000160">
    <property type="entry name" value="GGDEF_dom"/>
</dbReference>
<feature type="domain" description="GGDEF" evidence="8">
    <location>
        <begin position="641"/>
        <end position="774"/>
    </location>
</feature>
<feature type="transmembrane region" description="Helical" evidence="6">
    <location>
        <begin position="296"/>
        <end position="316"/>
    </location>
</feature>
<evidence type="ECO:0000256" key="4">
    <source>
        <dbReference type="ARBA" id="ARBA00022989"/>
    </source>
</evidence>
<comment type="caution">
    <text evidence="9">The sequence shown here is derived from an EMBL/GenBank/DDBJ whole genome shotgun (WGS) entry which is preliminary data.</text>
</comment>